<sequence>MTDPEIHEHISALVAEEHELRTRLSAGEIDPAAEQERLNALETQLDQLWDLLRRRRARREFGAEPDGVEERSADEVEGYLN</sequence>
<protein>
    <submittedName>
        <fullName evidence="2">DUF2630 family protein</fullName>
    </submittedName>
</protein>
<evidence type="ECO:0000313" key="2">
    <source>
        <dbReference type="EMBL" id="QXQ14689.1"/>
    </source>
</evidence>
<dbReference type="Proteomes" id="UP000887023">
    <property type="component" value="Chromosome"/>
</dbReference>
<proteinExistence type="predicted"/>
<dbReference type="EMBL" id="CP079105">
    <property type="protein sequence ID" value="QXQ14689.1"/>
    <property type="molecule type" value="Genomic_DNA"/>
</dbReference>
<dbReference type="Pfam" id="PF10944">
    <property type="entry name" value="DUF2630"/>
    <property type="match status" value="1"/>
</dbReference>
<evidence type="ECO:0000313" key="3">
    <source>
        <dbReference type="Proteomes" id="UP000887023"/>
    </source>
</evidence>
<feature type="region of interest" description="Disordered" evidence="1">
    <location>
        <begin position="60"/>
        <end position="81"/>
    </location>
</feature>
<evidence type="ECO:0000256" key="1">
    <source>
        <dbReference type="SAM" id="MobiDB-lite"/>
    </source>
</evidence>
<accession>A0ABX8SCI1</accession>
<name>A0ABX8SCI1_9ACTN</name>
<dbReference type="RefSeq" id="WP_066468474.1">
    <property type="nucleotide sequence ID" value="NZ_CBCRUZ010000004.1"/>
</dbReference>
<gene>
    <name evidence="2" type="ORF">KV203_04610</name>
</gene>
<keyword evidence="3" id="KW-1185">Reference proteome</keyword>
<organism evidence="2 3">
    <name type="scientific">Skermania pinensis</name>
    <dbReference type="NCBI Taxonomy" id="39122"/>
    <lineage>
        <taxon>Bacteria</taxon>
        <taxon>Bacillati</taxon>
        <taxon>Actinomycetota</taxon>
        <taxon>Actinomycetes</taxon>
        <taxon>Mycobacteriales</taxon>
        <taxon>Gordoniaceae</taxon>
        <taxon>Skermania</taxon>
    </lineage>
</organism>
<reference evidence="2" key="1">
    <citation type="submission" date="2021-07" db="EMBL/GenBank/DDBJ databases">
        <title>Candidatus Kaistella beijingensis sp. nov. isolated from a municipal wastewater treatment plant is involved in sludge foaming.</title>
        <authorList>
            <person name="Song Y."/>
            <person name="Liu S.-J."/>
        </authorList>
    </citation>
    <scope>NUCLEOTIDE SEQUENCE</scope>
    <source>
        <strain evidence="2">DSM 43998</strain>
    </source>
</reference>
<dbReference type="InterPro" id="IPR020311">
    <property type="entry name" value="Uncharacterised_Rv0898c"/>
</dbReference>